<gene>
    <name evidence="2" type="ORF">LCGC14_1149150</name>
</gene>
<protein>
    <recommendedName>
        <fullName evidence="1">PurE domain-containing protein</fullName>
    </recommendedName>
</protein>
<dbReference type="Pfam" id="PF00731">
    <property type="entry name" value="AIRC"/>
    <property type="match status" value="1"/>
</dbReference>
<name>A0A0F9M105_9ZZZZ</name>
<dbReference type="EMBL" id="LAZR01005512">
    <property type="protein sequence ID" value="KKM99308.1"/>
    <property type="molecule type" value="Genomic_DNA"/>
</dbReference>
<feature type="domain" description="PurE" evidence="1">
    <location>
        <begin position="119"/>
        <end position="251"/>
    </location>
</feature>
<dbReference type="PANTHER" id="PTHR43064:SF1">
    <property type="entry name" value="SLL1489 PROTEIN"/>
    <property type="match status" value="1"/>
</dbReference>
<accession>A0A0F9M105</accession>
<dbReference type="InterPro" id="IPR000031">
    <property type="entry name" value="PurE_dom"/>
</dbReference>
<comment type="caution">
    <text evidence="2">The sequence shown here is derived from an EMBL/GenBank/DDBJ whole genome shotgun (WGS) entry which is preliminary data.</text>
</comment>
<dbReference type="NCBIfam" id="NF033503">
    <property type="entry name" value="LarB"/>
    <property type="match status" value="1"/>
</dbReference>
<dbReference type="SUPFAM" id="SSF52255">
    <property type="entry name" value="N5-CAIR mutase (phosphoribosylaminoimidazole carboxylase, PurE)"/>
    <property type="match status" value="1"/>
</dbReference>
<dbReference type="AlphaFoldDB" id="A0A0F9M105"/>
<dbReference type="Gene3D" id="3.40.50.1970">
    <property type="match status" value="1"/>
</dbReference>
<sequence>MKVDHIRHLLEEVRSGKIKVEEALERLKVLPYQDLGFAKIDTHRELRRDYPEVIFCPGKTPEQIVHIAERMRENGSTVMAARANKEVYQAIKNALPEVRYFEKAKIAVLGERKEKASSQTILVVSGGTADIPVAEEAGVTAEIMNNKVDRLYDVGVAGIHRLFDNKDKLFAANVLVVVAGMEGALPSVVGGLVSKPVIAVPTSVGYGASFKGVSALLTMLNSCAPGIAVVNIDNGFGAGYMASLINHIGREK</sequence>
<dbReference type="InterPro" id="IPR039476">
    <property type="entry name" value="P2CMN_synthase_LarB"/>
</dbReference>
<dbReference type="PANTHER" id="PTHR43064">
    <property type="entry name" value="PHOSPHORIBOSYLAMINOIMIDAZOLE CARBOXYLASE-RELATED"/>
    <property type="match status" value="1"/>
</dbReference>
<dbReference type="GO" id="GO:0006189">
    <property type="term" value="P:'de novo' IMP biosynthetic process"/>
    <property type="evidence" value="ECO:0007669"/>
    <property type="project" value="InterPro"/>
</dbReference>
<evidence type="ECO:0000313" key="2">
    <source>
        <dbReference type="EMBL" id="KKM99308.1"/>
    </source>
</evidence>
<reference evidence="2" key="1">
    <citation type="journal article" date="2015" name="Nature">
        <title>Complex archaea that bridge the gap between prokaryotes and eukaryotes.</title>
        <authorList>
            <person name="Spang A."/>
            <person name="Saw J.H."/>
            <person name="Jorgensen S.L."/>
            <person name="Zaremba-Niedzwiedzka K."/>
            <person name="Martijn J."/>
            <person name="Lind A.E."/>
            <person name="van Eijk R."/>
            <person name="Schleper C."/>
            <person name="Guy L."/>
            <person name="Ettema T.J."/>
        </authorList>
    </citation>
    <scope>NUCLEOTIDE SEQUENCE</scope>
</reference>
<evidence type="ECO:0000259" key="1">
    <source>
        <dbReference type="SMART" id="SM01001"/>
    </source>
</evidence>
<proteinExistence type="predicted"/>
<organism evidence="2">
    <name type="scientific">marine sediment metagenome</name>
    <dbReference type="NCBI Taxonomy" id="412755"/>
    <lineage>
        <taxon>unclassified sequences</taxon>
        <taxon>metagenomes</taxon>
        <taxon>ecological metagenomes</taxon>
    </lineage>
</organism>
<dbReference type="GO" id="GO:0016787">
    <property type="term" value="F:hydrolase activity"/>
    <property type="evidence" value="ECO:0007669"/>
    <property type="project" value="InterPro"/>
</dbReference>
<dbReference type="SMART" id="SM01001">
    <property type="entry name" value="AIRC"/>
    <property type="match status" value="1"/>
</dbReference>